<gene>
    <name evidence="4" type="ORF">ANCCAN_14598</name>
</gene>
<evidence type="ECO:0000259" key="3">
    <source>
        <dbReference type="SMART" id="SM01360"/>
    </source>
</evidence>
<dbReference type="OrthoDB" id="5829112at2759"/>
<dbReference type="PANTHER" id="PTHR11412:SF136">
    <property type="entry name" value="CD109 ANTIGEN"/>
    <property type="match status" value="1"/>
</dbReference>
<dbReference type="Gene3D" id="2.20.130.20">
    <property type="match status" value="1"/>
</dbReference>
<proteinExistence type="predicted"/>
<dbReference type="SMART" id="SM01360">
    <property type="entry name" value="A2M"/>
    <property type="match status" value="1"/>
</dbReference>
<protein>
    <submittedName>
        <fullName evidence="4">Alpha-2-macroglobulin family protein</fullName>
    </submittedName>
</protein>
<dbReference type="InterPro" id="IPR050473">
    <property type="entry name" value="A2M/Complement_sys"/>
</dbReference>
<keyword evidence="2" id="KW-0882">Thioester bond</keyword>
<dbReference type="AlphaFoldDB" id="A0A368G4Y0"/>
<dbReference type="EMBL" id="JOJR01000336">
    <property type="protein sequence ID" value="RCN39491.1"/>
    <property type="molecule type" value="Genomic_DNA"/>
</dbReference>
<dbReference type="GO" id="GO:0004866">
    <property type="term" value="F:endopeptidase inhibitor activity"/>
    <property type="evidence" value="ECO:0007669"/>
    <property type="project" value="InterPro"/>
</dbReference>
<accession>A0A368G4Y0</accession>
<reference evidence="4 5" key="1">
    <citation type="submission" date="2014-10" db="EMBL/GenBank/DDBJ databases">
        <title>Draft genome of the hookworm Ancylostoma caninum.</title>
        <authorList>
            <person name="Mitreva M."/>
        </authorList>
    </citation>
    <scope>NUCLEOTIDE SEQUENCE [LARGE SCALE GENOMIC DNA]</scope>
    <source>
        <strain evidence="4 5">Baltimore</strain>
    </source>
</reference>
<comment type="caution">
    <text evidence="4">The sequence shown here is derived from an EMBL/GenBank/DDBJ whole genome shotgun (WGS) entry which is preliminary data.</text>
</comment>
<feature type="domain" description="Alpha-2-macroglobulin" evidence="3">
    <location>
        <begin position="281"/>
        <end position="378"/>
    </location>
</feature>
<keyword evidence="5" id="KW-1185">Reference proteome</keyword>
<organism evidence="4 5">
    <name type="scientific">Ancylostoma caninum</name>
    <name type="common">Dog hookworm</name>
    <dbReference type="NCBI Taxonomy" id="29170"/>
    <lineage>
        <taxon>Eukaryota</taxon>
        <taxon>Metazoa</taxon>
        <taxon>Ecdysozoa</taxon>
        <taxon>Nematoda</taxon>
        <taxon>Chromadorea</taxon>
        <taxon>Rhabditida</taxon>
        <taxon>Rhabditina</taxon>
        <taxon>Rhabditomorpha</taxon>
        <taxon>Strongyloidea</taxon>
        <taxon>Ancylostomatidae</taxon>
        <taxon>Ancylostomatinae</taxon>
        <taxon>Ancylostoma</taxon>
    </lineage>
</organism>
<dbReference type="Proteomes" id="UP000252519">
    <property type="component" value="Unassembled WGS sequence"/>
</dbReference>
<sequence>MCNMQSLWGKIPEEKRFPTVPKKFSLFQVLCNSFSVPATGQIRDDGTLTIRMTRAMIGRCILFVYSLDNKPTTDMMQFNVVEQCQVSTFASRDTIKPGSSVTFTLNGESHGIAVMRVMDDRLNSLNVTNEAIRPKSWDFSMFHRPELRANQAKLLNFVVLKEVRRALELSCALGGSSYFQQFGICPDAKVTQSALSNFCLNVMVAKCMNPEQPTVSVSTACDAKNPRNCGLPLKKAASVLERFSDLQALRISDDISVNVFSDTEQLAEEDSPKIRERFPEVWLFDAIPLGNNLRRASGTASKTLKAPDTVGRWSVSSVFWALGQRDLCAAANVEVTSKKDVFLEVDLPKSVFINETVTAKVSVVALNPQRETKYSVCLSEMSRKICADLGSFGQLGQPSYSRVVVSPSLPIDTKTFTLRFLSTGSTKVTFQLREETSFPGKHHCDIGEVYDSVRLNIFIAKRDETEEIYKRLILNANKPLTEVRLNNAVVDATTPRDIFHVTEYRSPLNADVLITDVHTNILDTDAIYSYTIDISSKLSQFYF</sequence>
<name>A0A368G4Y0_ANCCA</name>
<keyword evidence="1" id="KW-0732">Signal</keyword>
<evidence type="ECO:0000256" key="1">
    <source>
        <dbReference type="ARBA" id="ARBA00022729"/>
    </source>
</evidence>
<dbReference type="Pfam" id="PF00207">
    <property type="entry name" value="A2M"/>
    <property type="match status" value="1"/>
</dbReference>
<evidence type="ECO:0000256" key="2">
    <source>
        <dbReference type="ARBA" id="ARBA00022966"/>
    </source>
</evidence>
<evidence type="ECO:0000313" key="5">
    <source>
        <dbReference type="Proteomes" id="UP000252519"/>
    </source>
</evidence>
<evidence type="ECO:0000313" key="4">
    <source>
        <dbReference type="EMBL" id="RCN39491.1"/>
    </source>
</evidence>
<dbReference type="InterPro" id="IPR001599">
    <property type="entry name" value="Macroglobln_a2"/>
</dbReference>
<dbReference type="PANTHER" id="PTHR11412">
    <property type="entry name" value="MACROGLOBULIN / COMPLEMENT"/>
    <property type="match status" value="1"/>
</dbReference>
<dbReference type="STRING" id="29170.A0A368G4Y0"/>